<feature type="compositionally biased region" description="Low complexity" evidence="1">
    <location>
        <begin position="178"/>
        <end position="187"/>
    </location>
</feature>
<reference evidence="2" key="1">
    <citation type="journal article" date="2020" name="Stud. Mycol.">
        <title>101 Dothideomycetes genomes: a test case for predicting lifestyles and emergence of pathogens.</title>
        <authorList>
            <person name="Haridas S."/>
            <person name="Albert R."/>
            <person name="Binder M."/>
            <person name="Bloem J."/>
            <person name="Labutti K."/>
            <person name="Salamov A."/>
            <person name="Andreopoulos B."/>
            <person name="Baker S."/>
            <person name="Barry K."/>
            <person name="Bills G."/>
            <person name="Bluhm B."/>
            <person name="Cannon C."/>
            <person name="Castanera R."/>
            <person name="Culley D."/>
            <person name="Daum C."/>
            <person name="Ezra D."/>
            <person name="Gonzalez J."/>
            <person name="Henrissat B."/>
            <person name="Kuo A."/>
            <person name="Liang C."/>
            <person name="Lipzen A."/>
            <person name="Lutzoni F."/>
            <person name="Magnuson J."/>
            <person name="Mondo S."/>
            <person name="Nolan M."/>
            <person name="Ohm R."/>
            <person name="Pangilinan J."/>
            <person name="Park H.-J."/>
            <person name="Ramirez L."/>
            <person name="Alfaro M."/>
            <person name="Sun H."/>
            <person name="Tritt A."/>
            <person name="Yoshinaga Y."/>
            <person name="Zwiers L.-H."/>
            <person name="Turgeon B."/>
            <person name="Goodwin S."/>
            <person name="Spatafora J."/>
            <person name="Crous P."/>
            <person name="Grigoriev I."/>
        </authorList>
    </citation>
    <scope>NUCLEOTIDE SEQUENCE</scope>
    <source>
        <strain evidence="2">Tuck. ex Michener</strain>
    </source>
</reference>
<organism evidence="2 3">
    <name type="scientific">Viridothelium virens</name>
    <name type="common">Speckled blister lichen</name>
    <name type="synonym">Trypethelium virens</name>
    <dbReference type="NCBI Taxonomy" id="1048519"/>
    <lineage>
        <taxon>Eukaryota</taxon>
        <taxon>Fungi</taxon>
        <taxon>Dikarya</taxon>
        <taxon>Ascomycota</taxon>
        <taxon>Pezizomycotina</taxon>
        <taxon>Dothideomycetes</taxon>
        <taxon>Dothideomycetes incertae sedis</taxon>
        <taxon>Trypetheliales</taxon>
        <taxon>Trypetheliaceae</taxon>
        <taxon>Viridothelium</taxon>
    </lineage>
</organism>
<feature type="compositionally biased region" description="Polar residues" evidence="1">
    <location>
        <begin position="353"/>
        <end position="363"/>
    </location>
</feature>
<gene>
    <name evidence="2" type="ORF">EV356DRAFT_196310</name>
</gene>
<feature type="region of interest" description="Disordered" evidence="1">
    <location>
        <begin position="231"/>
        <end position="388"/>
    </location>
</feature>
<proteinExistence type="predicted"/>
<keyword evidence="3" id="KW-1185">Reference proteome</keyword>
<evidence type="ECO:0000313" key="2">
    <source>
        <dbReference type="EMBL" id="KAF2233761.1"/>
    </source>
</evidence>
<dbReference type="Proteomes" id="UP000800092">
    <property type="component" value="Unassembled WGS sequence"/>
</dbReference>
<accession>A0A6A6H7H3</accession>
<evidence type="ECO:0000313" key="3">
    <source>
        <dbReference type="Proteomes" id="UP000800092"/>
    </source>
</evidence>
<dbReference type="OrthoDB" id="5226911at2759"/>
<feature type="compositionally biased region" description="Polar residues" evidence="1">
    <location>
        <begin position="310"/>
        <end position="325"/>
    </location>
</feature>
<dbReference type="PANTHER" id="PTHR42354:SF1">
    <property type="entry name" value="C2H2-TYPE DOMAIN-CONTAINING PROTEIN"/>
    <property type="match status" value="1"/>
</dbReference>
<dbReference type="AlphaFoldDB" id="A0A6A6H7H3"/>
<evidence type="ECO:0000256" key="1">
    <source>
        <dbReference type="SAM" id="MobiDB-lite"/>
    </source>
</evidence>
<feature type="compositionally biased region" description="Low complexity" evidence="1">
    <location>
        <begin position="246"/>
        <end position="272"/>
    </location>
</feature>
<feature type="region of interest" description="Disordered" evidence="1">
    <location>
        <begin position="156"/>
        <end position="216"/>
    </location>
</feature>
<sequence>MAPYVSTGPARQQPVTQGTQSTVFGIIAAFASGLDVLKKFRAQDRGRRRRPDSSDELQLSKTLRKSPAEIHNHYERGYNTFSNRFADGDGIVAQAALAGTLLKLNSGLVEIVSTFLANPKSKSRCDFSPLIKLSDESRREAVDALNQLYQRLSSSQAIRPIPVRGSSNEGNSRKTKPSNKPSSPPGKNNDKARKPASSPRPGAKAPPSSTTVSKVAVRGLKVPQYAFVRQRPAKRSISGSSGGSGSSAVSASSKSSQSTALTTPSSSPVSTPYLGSRQSTPPPRYVSDPIADQNAKQQPTRPRRKPLPSQARQTPNVRDQRSSQPEMAIRAPTTSPLLPQGSACFSDLPSRHPASNPQANFSVQEIPMRRPRAPPPHHSLPRLDPSRTSVAYSIATDSTKLGEIPMHKWSEPYDFEAMDRMNKEAALWGWVPAPPVPDPGRRRGFWSLFKKGKETD</sequence>
<name>A0A6A6H7H3_VIRVR</name>
<dbReference type="PANTHER" id="PTHR42354">
    <property type="entry name" value="C2H2-TYPE DOMAIN-CONTAINING PROTEIN"/>
    <property type="match status" value="1"/>
</dbReference>
<dbReference type="EMBL" id="ML991804">
    <property type="protein sequence ID" value="KAF2233761.1"/>
    <property type="molecule type" value="Genomic_DNA"/>
</dbReference>
<protein>
    <submittedName>
        <fullName evidence="2">Uncharacterized protein</fullName>
    </submittedName>
</protein>